<dbReference type="EMBL" id="BT064705">
    <property type="protein sequence ID" value="ACN30581.1"/>
    <property type="molecule type" value="mRNA"/>
</dbReference>
<proteinExistence type="evidence at transcript level"/>
<accession>C0P8T6</accession>
<dbReference type="AlphaFoldDB" id="C0P8T6"/>
<evidence type="ECO:0000313" key="2">
    <source>
        <dbReference type="EMBL" id="ACN30581.1"/>
    </source>
</evidence>
<protein>
    <submittedName>
        <fullName evidence="2">Uncharacterized protein</fullName>
    </submittedName>
</protein>
<reference evidence="2" key="2">
    <citation type="submission" date="2012-06" db="EMBL/GenBank/DDBJ databases">
        <authorList>
            <person name="Yu Y."/>
            <person name="Currie J."/>
            <person name="Lomeli R."/>
            <person name="Angelova A."/>
            <person name="Collura K."/>
            <person name="Wissotski M."/>
            <person name="Campos D."/>
            <person name="Kudrna D."/>
            <person name="Golser W."/>
            <person name="Ashely E."/>
            <person name="Descour A."/>
            <person name="Fernandes J."/>
            <person name="Soderlund C."/>
            <person name="Walbot V."/>
        </authorList>
    </citation>
    <scope>NUCLEOTIDE SEQUENCE</scope>
    <source>
        <strain evidence="2">B73</strain>
    </source>
</reference>
<name>C0P8T6_MAIZE</name>
<reference evidence="2" key="1">
    <citation type="journal article" date="2009" name="PLoS Genet.">
        <title>Sequencing, mapping, and analysis of 27,455 maize full-length cDNAs.</title>
        <authorList>
            <person name="Soderlund C."/>
            <person name="Descour A."/>
            <person name="Kudrna D."/>
            <person name="Bomhoff M."/>
            <person name="Boyd L."/>
            <person name="Currie J."/>
            <person name="Angelova A."/>
            <person name="Collura K."/>
            <person name="Wissotski M."/>
            <person name="Ashley E."/>
            <person name="Morrow D."/>
            <person name="Fernandes J."/>
            <person name="Walbot V."/>
            <person name="Yu Y."/>
        </authorList>
    </citation>
    <scope>NUCLEOTIDE SEQUENCE</scope>
    <source>
        <strain evidence="2">B73</strain>
    </source>
</reference>
<sequence length="326" mass="34220">MTTRHKREGRLLNLLQAGRTPPSEAQKRCCDAIHFQGTNFLEAWHDPVGPGVHEEAVPGVVGEGEPELGSSVDAVRCAGARGGGGGGAGGALDKAALDPGPRLGIGLAGRVADGLLELAPLALLAVPLHPRLPLRRRRDDHGGALDDDSGRPRGRPCGGGQTGLRPQRCSAVMDDGRHAVRQVAAAARDTGREVDVGQQVEQAPALRAAVAGGEARRRAPVLGASLPLPLTLRRRRRPRRRRVDVVGREEVVVVHAGCSSHHGKGHALVARRQQVRSVHSGVAGAAERRSVRRAVHHRGAAADRARAGGSPSRWACAAFASSHLSF</sequence>
<evidence type="ECO:0000256" key="1">
    <source>
        <dbReference type="SAM" id="MobiDB-lite"/>
    </source>
</evidence>
<organism evidence="2">
    <name type="scientific">Zea mays</name>
    <name type="common">Maize</name>
    <dbReference type="NCBI Taxonomy" id="4577"/>
    <lineage>
        <taxon>Eukaryota</taxon>
        <taxon>Viridiplantae</taxon>
        <taxon>Streptophyta</taxon>
        <taxon>Embryophyta</taxon>
        <taxon>Tracheophyta</taxon>
        <taxon>Spermatophyta</taxon>
        <taxon>Magnoliopsida</taxon>
        <taxon>Liliopsida</taxon>
        <taxon>Poales</taxon>
        <taxon>Poaceae</taxon>
        <taxon>PACMAD clade</taxon>
        <taxon>Panicoideae</taxon>
        <taxon>Andropogonodae</taxon>
        <taxon>Andropogoneae</taxon>
        <taxon>Tripsacinae</taxon>
        <taxon>Zea</taxon>
    </lineage>
</organism>
<feature type="region of interest" description="Disordered" evidence="1">
    <location>
        <begin position="134"/>
        <end position="166"/>
    </location>
</feature>
<feature type="compositionally biased region" description="Basic and acidic residues" evidence="1">
    <location>
        <begin position="137"/>
        <end position="151"/>
    </location>
</feature>